<accession>A0A4S4M002</accession>
<evidence type="ECO:0000313" key="4">
    <source>
        <dbReference type="Proteomes" id="UP000310158"/>
    </source>
</evidence>
<feature type="compositionally biased region" description="Low complexity" evidence="1">
    <location>
        <begin position="645"/>
        <end position="659"/>
    </location>
</feature>
<dbReference type="GO" id="GO:0032955">
    <property type="term" value="P:regulation of division septum assembly"/>
    <property type="evidence" value="ECO:0007669"/>
    <property type="project" value="TreeGrafter"/>
</dbReference>
<dbReference type="SUPFAM" id="SSF48065">
    <property type="entry name" value="DBL homology domain (DH-domain)"/>
    <property type="match status" value="1"/>
</dbReference>
<dbReference type="InterPro" id="IPR000219">
    <property type="entry name" value="DH_dom"/>
</dbReference>
<feature type="compositionally biased region" description="Pro residues" evidence="1">
    <location>
        <begin position="114"/>
        <end position="129"/>
    </location>
</feature>
<feature type="region of interest" description="Disordered" evidence="1">
    <location>
        <begin position="629"/>
        <end position="659"/>
    </location>
</feature>
<dbReference type="AlphaFoldDB" id="A0A4S4M002"/>
<dbReference type="InterPro" id="IPR035899">
    <property type="entry name" value="DBL_dom_sf"/>
</dbReference>
<dbReference type="GO" id="GO:0005737">
    <property type="term" value="C:cytoplasm"/>
    <property type="evidence" value="ECO:0007669"/>
    <property type="project" value="TreeGrafter"/>
</dbReference>
<dbReference type="Gene3D" id="1.20.900.10">
    <property type="entry name" value="Dbl homology (DH) domain"/>
    <property type="match status" value="1"/>
</dbReference>
<feature type="region of interest" description="Disordered" evidence="1">
    <location>
        <begin position="110"/>
        <end position="148"/>
    </location>
</feature>
<dbReference type="OrthoDB" id="10256089at2759"/>
<feature type="region of interest" description="Disordered" evidence="1">
    <location>
        <begin position="699"/>
        <end position="765"/>
    </location>
</feature>
<feature type="compositionally biased region" description="Low complexity" evidence="1">
    <location>
        <begin position="721"/>
        <end position="735"/>
    </location>
</feature>
<feature type="domain" description="DH" evidence="2">
    <location>
        <begin position="153"/>
        <end position="374"/>
    </location>
</feature>
<proteinExistence type="predicted"/>
<evidence type="ECO:0000256" key="1">
    <source>
        <dbReference type="SAM" id="MobiDB-lite"/>
    </source>
</evidence>
<sequence length="934" mass="102743">METPSSPTLVDAPSSPQPRSSRVGVVLSPSVPPPPYDPSSSPLKSPPLPARSPLRPRPTPRPSQLSLVVEQPTDMPIATMPLLHRSFGSFSNLLDSINAGLSAPEKSILSIIPPRTPSPDKPLPVPPDPPLEESPVEEVPRAPSSPAPTVITKRTHALLELLSSERAYASDLALIRDIHIPLALGQHAPFPITPPHSSSSSERTMSTASDASGSSTLGQPMTAQDSRIIFSNISELALFSDAFSDRLEEALGSVLEGGRGKDYVGTVFIEMIPYMEPLYRIYITRHPTALEHLNKLPQTPALAAYLSHTRTLAASVTHAWDLPSLLIKPVQRLLKYSLLLNAIMEETPDSHPDKVKLRKAKEMMDLVSHGVNEGQRRREIVKEVLLSGKSTELLKKKGLGITVTTTVNLGKTKGKATMSRAENEEADRVAKMEKHLGDAGTFINAFAKDALDWCSSVRRLMVNLRDWAQSFGRVIGLTEEQTSEAFDAFISVVDPQLIEFYRAPRRFSLKPCTPWNLLTALYSTITLRKADHNLRSLRLRSRTLHFAENCIQNYRAISGCSITASRCRSNGLHNGRRSFGAMCGSGGVSFGTPLRVEGEMNAGSEETERVWKMRWAEVERDMQALNIVQPERVQLKPRSSIHTGTRSSTNASSMSTSSKSRAVAVNSMLNALEPIHVSTSPTSTSSLYRHYGYSPNSDLSFSSRHTLARRPSSDSLHSIRSAKSTKSTKSSSKSAWMDDSAMMASRMPHAPRRQSAPLPLRKTSSQGKLMDELSWDPIFDLEQMPVLPDRGRARNGREDRGGFGLRQAQNLMGSLRSARSSSRKSRAPPQAPKAQAHPHDSNMDSFAKWREAPAQYVCRVIHPCEPPEGVSYFGLPFFRLKLGTKFEVLKEAGHPSLHEDLPLHVDDGEDCLLLVRKAGGELGWVLASFLYPVD</sequence>
<dbReference type="Pfam" id="PF00621">
    <property type="entry name" value="RhoGEF"/>
    <property type="match status" value="1"/>
</dbReference>
<feature type="region of interest" description="Disordered" evidence="1">
    <location>
        <begin position="191"/>
        <end position="219"/>
    </location>
</feature>
<feature type="compositionally biased region" description="Pro residues" evidence="1">
    <location>
        <begin position="44"/>
        <end position="61"/>
    </location>
</feature>
<dbReference type="CDD" id="cd00160">
    <property type="entry name" value="RhoGEF"/>
    <property type="match status" value="1"/>
</dbReference>
<dbReference type="PROSITE" id="PS50010">
    <property type="entry name" value="DH_2"/>
    <property type="match status" value="1"/>
</dbReference>
<feature type="compositionally biased region" description="Low complexity" evidence="1">
    <location>
        <begin position="18"/>
        <end position="29"/>
    </location>
</feature>
<protein>
    <recommendedName>
        <fullName evidence="2">DH domain-containing protein</fullName>
    </recommendedName>
</protein>
<name>A0A4S4M002_9AGAM</name>
<dbReference type="Proteomes" id="UP000310158">
    <property type="component" value="Unassembled WGS sequence"/>
</dbReference>
<organism evidence="3 4">
    <name type="scientific">Bondarzewia mesenterica</name>
    <dbReference type="NCBI Taxonomy" id="1095465"/>
    <lineage>
        <taxon>Eukaryota</taxon>
        <taxon>Fungi</taxon>
        <taxon>Dikarya</taxon>
        <taxon>Basidiomycota</taxon>
        <taxon>Agaricomycotina</taxon>
        <taxon>Agaricomycetes</taxon>
        <taxon>Russulales</taxon>
        <taxon>Bondarzewiaceae</taxon>
        <taxon>Bondarzewia</taxon>
    </lineage>
</organism>
<dbReference type="SMART" id="SM00325">
    <property type="entry name" value="RhoGEF"/>
    <property type="match status" value="1"/>
</dbReference>
<gene>
    <name evidence="3" type="ORF">EW146_g2634</name>
</gene>
<dbReference type="GO" id="GO:0031991">
    <property type="term" value="P:regulation of actomyosin contractile ring contraction"/>
    <property type="evidence" value="ECO:0007669"/>
    <property type="project" value="TreeGrafter"/>
</dbReference>
<feature type="region of interest" description="Disordered" evidence="1">
    <location>
        <begin position="789"/>
        <end position="841"/>
    </location>
</feature>
<feature type="compositionally biased region" description="Polar residues" evidence="1">
    <location>
        <begin position="210"/>
        <end position="219"/>
    </location>
</feature>
<feature type="compositionally biased region" description="Low complexity" evidence="1">
    <location>
        <begin position="195"/>
        <end position="209"/>
    </location>
</feature>
<dbReference type="EMBL" id="SGPL01000079">
    <property type="protein sequence ID" value="THH18319.1"/>
    <property type="molecule type" value="Genomic_DNA"/>
</dbReference>
<dbReference type="GO" id="GO:0005085">
    <property type="term" value="F:guanyl-nucleotide exchange factor activity"/>
    <property type="evidence" value="ECO:0007669"/>
    <property type="project" value="InterPro"/>
</dbReference>
<comment type="caution">
    <text evidence="3">The sequence shown here is derived from an EMBL/GenBank/DDBJ whole genome shotgun (WGS) entry which is preliminary data.</text>
</comment>
<reference evidence="3 4" key="1">
    <citation type="submission" date="2019-02" db="EMBL/GenBank/DDBJ databases">
        <title>Genome sequencing of the rare red list fungi Bondarzewia mesenterica.</title>
        <authorList>
            <person name="Buettner E."/>
            <person name="Kellner H."/>
        </authorList>
    </citation>
    <scope>NUCLEOTIDE SEQUENCE [LARGE SCALE GENOMIC DNA]</scope>
    <source>
        <strain evidence="3 4">DSM 108281</strain>
    </source>
</reference>
<keyword evidence="4" id="KW-1185">Reference proteome</keyword>
<feature type="compositionally biased region" description="Basic and acidic residues" evidence="1">
    <location>
        <begin position="789"/>
        <end position="801"/>
    </location>
</feature>
<evidence type="ECO:0000259" key="2">
    <source>
        <dbReference type="PROSITE" id="PS50010"/>
    </source>
</evidence>
<feature type="region of interest" description="Disordered" evidence="1">
    <location>
        <begin position="1"/>
        <end position="67"/>
    </location>
</feature>
<dbReference type="PANTHER" id="PTHR22834:SF20">
    <property type="entry name" value="SH3 DOMAIN-CONTAINING PROTEIN"/>
    <property type="match status" value="1"/>
</dbReference>
<dbReference type="InterPro" id="IPR051492">
    <property type="entry name" value="Dynamin-Rho_GEF"/>
</dbReference>
<evidence type="ECO:0000313" key="3">
    <source>
        <dbReference type="EMBL" id="THH18319.1"/>
    </source>
</evidence>
<dbReference type="PANTHER" id="PTHR22834">
    <property type="entry name" value="NUCLEAR FUSION PROTEIN FUS2"/>
    <property type="match status" value="1"/>
</dbReference>